<dbReference type="PROSITE" id="PS50142">
    <property type="entry name" value="RNASE_3_2"/>
    <property type="match status" value="1"/>
</dbReference>
<evidence type="ECO:0000313" key="3">
    <source>
        <dbReference type="EMBL" id="ORX76531.1"/>
    </source>
</evidence>
<dbReference type="GO" id="GO:0004525">
    <property type="term" value="F:ribonuclease III activity"/>
    <property type="evidence" value="ECO:0007669"/>
    <property type="project" value="InterPro"/>
</dbReference>
<accession>A0A1Y1WSL6</accession>
<comment type="caution">
    <text evidence="3">The sequence shown here is derived from an EMBL/GenBank/DDBJ whole genome shotgun (WGS) entry which is preliminary data.</text>
</comment>
<dbReference type="Pfam" id="PF00636">
    <property type="entry name" value="Ribonuclease_3"/>
    <property type="match status" value="1"/>
</dbReference>
<evidence type="ECO:0000259" key="2">
    <source>
        <dbReference type="PROSITE" id="PS50142"/>
    </source>
</evidence>
<dbReference type="InterPro" id="IPR036389">
    <property type="entry name" value="RNase_III_sf"/>
</dbReference>
<keyword evidence="1" id="KW-0378">Hydrolase</keyword>
<dbReference type="CDD" id="cd00593">
    <property type="entry name" value="RIBOc"/>
    <property type="match status" value="1"/>
</dbReference>
<dbReference type="GO" id="GO:0006396">
    <property type="term" value="P:RNA processing"/>
    <property type="evidence" value="ECO:0007669"/>
    <property type="project" value="InterPro"/>
</dbReference>
<dbReference type="SUPFAM" id="SSF69065">
    <property type="entry name" value="RNase III domain-like"/>
    <property type="match status" value="1"/>
</dbReference>
<keyword evidence="4" id="KW-1185">Reference proteome</keyword>
<protein>
    <submittedName>
        <fullName evidence="3">Ribonuclease III</fullName>
    </submittedName>
</protein>
<dbReference type="Gene3D" id="1.10.1520.10">
    <property type="entry name" value="Ribonuclease III domain"/>
    <property type="match status" value="1"/>
</dbReference>
<name>A0A1Y1WSL6_9FUNG</name>
<feature type="domain" description="RNase III" evidence="2">
    <location>
        <begin position="1"/>
        <end position="113"/>
    </location>
</feature>
<dbReference type="PROSITE" id="PS00517">
    <property type="entry name" value="RNASE_3_1"/>
    <property type="match status" value="1"/>
</dbReference>
<organism evidence="3 4">
    <name type="scientific">Anaeromyces robustus</name>
    <dbReference type="NCBI Taxonomy" id="1754192"/>
    <lineage>
        <taxon>Eukaryota</taxon>
        <taxon>Fungi</taxon>
        <taxon>Fungi incertae sedis</taxon>
        <taxon>Chytridiomycota</taxon>
        <taxon>Chytridiomycota incertae sedis</taxon>
        <taxon>Neocallimastigomycetes</taxon>
        <taxon>Neocallimastigales</taxon>
        <taxon>Neocallimastigaceae</taxon>
        <taxon>Anaeromyces</taxon>
    </lineage>
</organism>
<sequence length="257" mass="30057">MKKQRDYQRLEFLGDAVIDVITINYFFNTFKNANPKELTQFKHMSVQNQEFADLLIKLNLIDDIPFHSSEAAGCKQYITKRKNSSNSSTDVPAPKYIADLFEVLVGAIHIDNHYHFKKSNHELSQLLIEHIFKHNSLNQSVIKFEVINDCLNYIVMVGRRYVHLYGFINNPKAVYRMENVSKEGTSCCIYVQFRENELIPLTEFKEVGKNKKIAKRKVAQKIVDCYNEIGEEKFGAKLIERITNLKNKTYTLDYWKN</sequence>
<gene>
    <name evidence="3" type="ORF">BCR32DRAFT_329310</name>
</gene>
<evidence type="ECO:0000313" key="4">
    <source>
        <dbReference type="Proteomes" id="UP000193944"/>
    </source>
</evidence>
<dbReference type="AlphaFoldDB" id="A0A1Y1WSL6"/>
<evidence type="ECO:0000256" key="1">
    <source>
        <dbReference type="ARBA" id="ARBA00022801"/>
    </source>
</evidence>
<dbReference type="EMBL" id="MCFG01000293">
    <property type="protein sequence ID" value="ORX76531.1"/>
    <property type="molecule type" value="Genomic_DNA"/>
</dbReference>
<dbReference type="PANTHER" id="PTHR14950">
    <property type="entry name" value="DICER-RELATED"/>
    <property type="match status" value="1"/>
</dbReference>
<dbReference type="PANTHER" id="PTHR14950:SF37">
    <property type="entry name" value="ENDORIBONUCLEASE DICER"/>
    <property type="match status" value="1"/>
</dbReference>
<reference evidence="3 4" key="1">
    <citation type="submission" date="2016-08" db="EMBL/GenBank/DDBJ databases">
        <title>A Parts List for Fungal Cellulosomes Revealed by Comparative Genomics.</title>
        <authorList>
            <consortium name="DOE Joint Genome Institute"/>
            <person name="Haitjema C.H."/>
            <person name="Gilmore S.P."/>
            <person name="Henske J.K."/>
            <person name="Solomon K.V."/>
            <person name="De Groot R."/>
            <person name="Kuo A."/>
            <person name="Mondo S.J."/>
            <person name="Salamov A.A."/>
            <person name="Labutti K."/>
            <person name="Zhao Z."/>
            <person name="Chiniquy J."/>
            <person name="Barry K."/>
            <person name="Brewer H.M."/>
            <person name="Purvine S.O."/>
            <person name="Wright A.T."/>
            <person name="Boxma B."/>
            <person name="Van Alen T."/>
            <person name="Hackstein J.H."/>
            <person name="Baker S.E."/>
            <person name="Grigoriev I.V."/>
            <person name="O'Malley M.A."/>
        </authorList>
    </citation>
    <scope>NUCLEOTIDE SEQUENCE [LARGE SCALE GENOMIC DNA]</scope>
    <source>
        <strain evidence="3 4">S4</strain>
    </source>
</reference>
<dbReference type="InterPro" id="IPR000999">
    <property type="entry name" value="RNase_III_dom"/>
</dbReference>
<dbReference type="OrthoDB" id="416741at2759"/>
<dbReference type="STRING" id="1754192.A0A1Y1WSL6"/>
<proteinExistence type="predicted"/>
<reference evidence="3 4" key="2">
    <citation type="submission" date="2016-08" db="EMBL/GenBank/DDBJ databases">
        <title>Pervasive Adenine N6-methylation of Active Genes in Fungi.</title>
        <authorList>
            <consortium name="DOE Joint Genome Institute"/>
            <person name="Mondo S.J."/>
            <person name="Dannebaum R.O."/>
            <person name="Kuo R.C."/>
            <person name="Labutti K."/>
            <person name="Haridas S."/>
            <person name="Kuo A."/>
            <person name="Salamov A."/>
            <person name="Ahrendt S.R."/>
            <person name="Lipzen A."/>
            <person name="Sullivan W."/>
            <person name="Andreopoulos W.B."/>
            <person name="Clum A."/>
            <person name="Lindquist E."/>
            <person name="Daum C."/>
            <person name="Ramamoorthy G.K."/>
            <person name="Gryganskyi A."/>
            <person name="Culley D."/>
            <person name="Magnuson J.K."/>
            <person name="James T.Y."/>
            <person name="O'Malley M.A."/>
            <person name="Stajich J.E."/>
            <person name="Spatafora J.W."/>
            <person name="Visel A."/>
            <person name="Grigoriev I.V."/>
        </authorList>
    </citation>
    <scope>NUCLEOTIDE SEQUENCE [LARGE SCALE GENOMIC DNA]</scope>
    <source>
        <strain evidence="3 4">S4</strain>
    </source>
</reference>
<dbReference type="Proteomes" id="UP000193944">
    <property type="component" value="Unassembled WGS sequence"/>
</dbReference>
<dbReference type="SMART" id="SM00535">
    <property type="entry name" value="RIBOc"/>
    <property type="match status" value="1"/>
</dbReference>